<evidence type="ECO:0000259" key="6">
    <source>
        <dbReference type="SMART" id="SM00897"/>
    </source>
</evidence>
<dbReference type="EMBL" id="JADEXP010000001">
    <property type="protein sequence ID" value="MBE9065070.1"/>
    <property type="molecule type" value="Genomic_DNA"/>
</dbReference>
<keyword evidence="2" id="KW-1003">Cell membrane</keyword>
<accession>A0A928WX38</accession>
<evidence type="ECO:0000256" key="1">
    <source>
        <dbReference type="ARBA" id="ARBA00004651"/>
    </source>
</evidence>
<evidence type="ECO:0000256" key="2">
    <source>
        <dbReference type="ARBA" id="ARBA00022475"/>
    </source>
</evidence>
<feature type="domain" description="FIST C-domain" evidence="7">
    <location>
        <begin position="243"/>
        <end position="389"/>
    </location>
</feature>
<sequence length="411" mass="43777">MKWASAVSTHPSLELALREVIERVLTQLEAAPNLAIIFISSAFASEYSRVLPLLKGPLGGAHIIGCSGSGVIGNTSDGHLIEVEETAGISLTVAHLPDVNIQGFHLSIDELPDLDSPPSEWTEIIGVTPADNPHFLLMADPFASGMNDLLQGLDFAYPDAVKVGGLAGIESISRSCGLFCGQQLYRQGVIGVALFGNITIDAIVAQGCRPIGPTFRVVEGDRNVVTKVAAQSVSSDEAAEQTPLEALQELFQDLDETDRQLAQESLFIGLAQSSFKQALGQGDFLIRNLVGVDPKVGAIAIADRIRPGQRIQFHLRDANTAKDDLASLLETYRIDHQACAAPSGALLFACNGRGTSLFDEPNCDTEQFSRQLGSVPLGGFFCSGEIGPVGKTTFLHGFTSVFGICRELEES</sequence>
<evidence type="ECO:0000313" key="9">
    <source>
        <dbReference type="Proteomes" id="UP000615026"/>
    </source>
</evidence>
<dbReference type="InterPro" id="IPR019494">
    <property type="entry name" value="FIST_C"/>
</dbReference>
<dbReference type="RefSeq" id="WP_193989728.1">
    <property type="nucleotide sequence ID" value="NZ_JADEXP010000001.1"/>
</dbReference>
<dbReference type="PIRSF" id="PIRSF018953">
    <property type="entry name" value="UCP018953"/>
    <property type="match status" value="1"/>
</dbReference>
<keyword evidence="5" id="KW-0472">Membrane</keyword>
<comment type="subcellular location">
    <subcellularLocation>
        <location evidence="1">Cell membrane</location>
        <topology evidence="1">Multi-pass membrane protein</topology>
    </subcellularLocation>
</comment>
<dbReference type="SMART" id="SM00897">
    <property type="entry name" value="FIST"/>
    <property type="match status" value="1"/>
</dbReference>
<organism evidence="8 9">
    <name type="scientific">Leptolyngbya cf. ectocarpi LEGE 11479</name>
    <dbReference type="NCBI Taxonomy" id="1828722"/>
    <lineage>
        <taxon>Bacteria</taxon>
        <taxon>Bacillati</taxon>
        <taxon>Cyanobacteriota</taxon>
        <taxon>Cyanophyceae</taxon>
        <taxon>Leptolyngbyales</taxon>
        <taxon>Leptolyngbyaceae</taxon>
        <taxon>Leptolyngbya group</taxon>
        <taxon>Leptolyngbya</taxon>
    </lineage>
</organism>
<dbReference type="PANTHER" id="PTHR14939:SF5">
    <property type="entry name" value="F-BOX ONLY PROTEIN 22"/>
    <property type="match status" value="1"/>
</dbReference>
<keyword evidence="3" id="KW-0812">Transmembrane</keyword>
<evidence type="ECO:0000259" key="7">
    <source>
        <dbReference type="SMART" id="SM01204"/>
    </source>
</evidence>
<dbReference type="InterPro" id="IPR013702">
    <property type="entry name" value="FIST_domain_N"/>
</dbReference>
<dbReference type="AlphaFoldDB" id="A0A928WX38"/>
<evidence type="ECO:0000256" key="3">
    <source>
        <dbReference type="ARBA" id="ARBA00022692"/>
    </source>
</evidence>
<proteinExistence type="predicted"/>
<dbReference type="Pfam" id="PF10442">
    <property type="entry name" value="FIST_C"/>
    <property type="match status" value="1"/>
</dbReference>
<evidence type="ECO:0000256" key="4">
    <source>
        <dbReference type="ARBA" id="ARBA00022989"/>
    </source>
</evidence>
<dbReference type="PANTHER" id="PTHR14939">
    <property type="entry name" value="F-BOX ONLY PROTEIN 22"/>
    <property type="match status" value="1"/>
</dbReference>
<keyword evidence="9" id="KW-1185">Reference proteome</keyword>
<evidence type="ECO:0000256" key="5">
    <source>
        <dbReference type="ARBA" id="ARBA00023136"/>
    </source>
</evidence>
<name>A0A928WX38_LEPEC</name>
<evidence type="ECO:0000313" key="8">
    <source>
        <dbReference type="EMBL" id="MBE9065070.1"/>
    </source>
</evidence>
<dbReference type="Pfam" id="PF08495">
    <property type="entry name" value="FIST"/>
    <property type="match status" value="1"/>
</dbReference>
<reference evidence="8" key="1">
    <citation type="submission" date="2020-10" db="EMBL/GenBank/DDBJ databases">
        <authorList>
            <person name="Castelo-Branco R."/>
            <person name="Eusebio N."/>
            <person name="Adriana R."/>
            <person name="Vieira A."/>
            <person name="Brugerolle De Fraissinette N."/>
            <person name="Rezende De Castro R."/>
            <person name="Schneider M.P."/>
            <person name="Vasconcelos V."/>
            <person name="Leao P.N."/>
        </authorList>
    </citation>
    <scope>NUCLEOTIDE SEQUENCE</scope>
    <source>
        <strain evidence="8">LEGE 11479</strain>
    </source>
</reference>
<dbReference type="SMART" id="SM01204">
    <property type="entry name" value="FIST_C"/>
    <property type="match status" value="1"/>
</dbReference>
<dbReference type="InterPro" id="IPR016741">
    <property type="entry name" value="UCP018953"/>
</dbReference>
<dbReference type="Proteomes" id="UP000615026">
    <property type="component" value="Unassembled WGS sequence"/>
</dbReference>
<gene>
    <name evidence="8" type="ORF">IQ260_00175</name>
</gene>
<protein>
    <submittedName>
        <fullName evidence="8">FIST C-terminal domain-containing protein</fullName>
    </submittedName>
</protein>
<feature type="domain" description="FIST" evidence="6">
    <location>
        <begin position="31"/>
        <end position="232"/>
    </location>
</feature>
<keyword evidence="4" id="KW-1133">Transmembrane helix</keyword>
<dbReference type="GO" id="GO:0005886">
    <property type="term" value="C:plasma membrane"/>
    <property type="evidence" value="ECO:0007669"/>
    <property type="project" value="UniProtKB-SubCell"/>
</dbReference>
<comment type="caution">
    <text evidence="8">The sequence shown here is derived from an EMBL/GenBank/DDBJ whole genome shotgun (WGS) entry which is preliminary data.</text>
</comment>